<reference evidence="4 6" key="1">
    <citation type="submission" date="2017-01" db="EMBL/GenBank/DDBJ databases">
        <title>Complete Genome Sequence of Dolosigranulum pigrum isolated from a Patient with interstitial lung disease.</title>
        <authorList>
            <person name="Mukhopadhyay R."/>
            <person name="Joaquin J."/>
            <person name="Hogue R."/>
            <person name="Fitzgerald S."/>
            <person name="Jospin G."/>
            <person name="Eisen J.A."/>
            <person name="Chaturvedi V."/>
        </authorList>
    </citation>
    <scope>NUCLEOTIDE SEQUENCE [LARGE SCALE GENOMIC DNA]</scope>
    <source>
        <strain evidence="4 6">15S00348</strain>
    </source>
</reference>
<proteinExistence type="inferred from homology"/>
<evidence type="ECO:0000313" key="7">
    <source>
        <dbReference type="Proteomes" id="UP000249099"/>
    </source>
</evidence>
<dbReference type="EMBL" id="MUYF01000003">
    <property type="protein sequence ID" value="OOL81688.1"/>
    <property type="molecule type" value="Genomic_DNA"/>
</dbReference>
<dbReference type="InterPro" id="IPR003675">
    <property type="entry name" value="Rce1/LyrA-like_dom"/>
</dbReference>
<feature type="transmembrane region" description="Helical" evidence="2">
    <location>
        <begin position="12"/>
        <end position="32"/>
    </location>
</feature>
<keyword evidence="2" id="KW-1133">Transmembrane helix</keyword>
<comment type="similarity">
    <text evidence="1">Belongs to the UPF0177 family.</text>
</comment>
<reference evidence="5 7" key="2">
    <citation type="submission" date="2017-03" db="EMBL/GenBank/DDBJ databases">
        <title>wgs assembly of Dolosigranulum pigrum KPL CDC strains.</title>
        <authorList>
            <person name="Brugger S.D."/>
            <person name="Pettigrew M."/>
            <person name="Kong Y."/>
            <person name="Lemon K.P."/>
        </authorList>
    </citation>
    <scope>NUCLEOTIDE SEQUENCE [LARGE SCALE GENOMIC DNA]</scope>
    <source>
        <strain evidence="5 7">KPL1931_CDC4294-98</strain>
    </source>
</reference>
<dbReference type="InterPro" id="IPR052710">
    <property type="entry name" value="CAAX_protease"/>
</dbReference>
<keyword evidence="2" id="KW-0812">Transmembrane</keyword>
<evidence type="ECO:0000313" key="6">
    <source>
        <dbReference type="Proteomes" id="UP000190409"/>
    </source>
</evidence>
<protein>
    <recommendedName>
        <fullName evidence="3">CAAX prenyl protease 2/Lysostaphin resistance protein A-like domain-containing protein</fullName>
    </recommendedName>
</protein>
<dbReference type="AlphaFoldDB" id="A0A1S8KPM8"/>
<name>A0A1S8KPM8_9LACT</name>
<organism evidence="4 6">
    <name type="scientific">Dolosigranulum pigrum</name>
    <dbReference type="NCBI Taxonomy" id="29394"/>
    <lineage>
        <taxon>Bacteria</taxon>
        <taxon>Bacillati</taxon>
        <taxon>Bacillota</taxon>
        <taxon>Bacilli</taxon>
        <taxon>Lactobacillales</taxon>
        <taxon>Carnobacteriaceae</taxon>
        <taxon>Dolosigranulum</taxon>
    </lineage>
</organism>
<dbReference type="Pfam" id="PF02517">
    <property type="entry name" value="Rce1-like"/>
    <property type="match status" value="1"/>
</dbReference>
<feature type="transmembrane region" description="Helical" evidence="2">
    <location>
        <begin position="90"/>
        <end position="115"/>
    </location>
</feature>
<feature type="transmembrane region" description="Helical" evidence="2">
    <location>
        <begin position="212"/>
        <end position="232"/>
    </location>
</feature>
<accession>A0A1S8KPM8</accession>
<evidence type="ECO:0000313" key="4">
    <source>
        <dbReference type="EMBL" id="OOL81688.1"/>
    </source>
</evidence>
<dbReference type="PANTHER" id="PTHR36435">
    <property type="entry name" value="SLR1288 PROTEIN"/>
    <property type="match status" value="1"/>
</dbReference>
<sequence length="237" mass="27138">MTSFIKKIGSPVKIIFLGIIFSVIATLIISVGQIPRDIFPAFVGDNTAYISRYIYTIVVFILLIWLLKWWNKSVTPIYMNNTLFQKKNWVYGIGGYVLIFILVLLFILAKGYIFGSNSVEISKTLLDEFAFEQNVYLGSLSILFFIFLGPILEEFIYRLGILGQLVEANTPTWLAVILSALIFSFSHHNGIISQHLISGLGYSLLMIKTKSIYPVIIAHILFNTTTLIYRWYMLYYL</sequence>
<feature type="domain" description="CAAX prenyl protease 2/Lysostaphin resistance protein A-like" evidence="3">
    <location>
        <begin position="140"/>
        <end position="224"/>
    </location>
</feature>
<dbReference type="Proteomes" id="UP000249099">
    <property type="component" value="Unassembled WGS sequence"/>
</dbReference>
<dbReference type="PANTHER" id="PTHR36435:SF1">
    <property type="entry name" value="CAAX AMINO TERMINAL PROTEASE FAMILY PROTEIN"/>
    <property type="match status" value="1"/>
</dbReference>
<dbReference type="GO" id="GO:0080120">
    <property type="term" value="P:CAAX-box protein maturation"/>
    <property type="evidence" value="ECO:0007669"/>
    <property type="project" value="UniProtKB-ARBA"/>
</dbReference>
<feature type="transmembrane region" description="Helical" evidence="2">
    <location>
        <begin position="52"/>
        <end position="70"/>
    </location>
</feature>
<evidence type="ECO:0000259" key="3">
    <source>
        <dbReference type="Pfam" id="PF02517"/>
    </source>
</evidence>
<keyword evidence="2" id="KW-0472">Membrane</keyword>
<dbReference type="GO" id="GO:0004175">
    <property type="term" value="F:endopeptidase activity"/>
    <property type="evidence" value="ECO:0007669"/>
    <property type="project" value="UniProtKB-ARBA"/>
</dbReference>
<gene>
    <name evidence="5" type="ORF">B8A44_04605</name>
    <name evidence="4" type="ORF">BWX42_08275</name>
</gene>
<comment type="caution">
    <text evidence="4">The sequence shown here is derived from an EMBL/GenBank/DDBJ whole genome shotgun (WGS) entry which is preliminary data.</text>
</comment>
<dbReference type="RefSeq" id="WP_077863100.1">
    <property type="nucleotide sequence ID" value="NZ_CALFGV010000003.1"/>
</dbReference>
<evidence type="ECO:0000256" key="1">
    <source>
        <dbReference type="ARBA" id="ARBA00009067"/>
    </source>
</evidence>
<feature type="transmembrane region" description="Helical" evidence="2">
    <location>
        <begin position="135"/>
        <end position="152"/>
    </location>
</feature>
<dbReference type="Proteomes" id="UP000190409">
    <property type="component" value="Unassembled WGS sequence"/>
</dbReference>
<dbReference type="EMBL" id="NAQV01000014">
    <property type="protein sequence ID" value="RAN63627.1"/>
    <property type="molecule type" value="Genomic_DNA"/>
</dbReference>
<evidence type="ECO:0000256" key="2">
    <source>
        <dbReference type="SAM" id="Phobius"/>
    </source>
</evidence>
<evidence type="ECO:0000313" key="5">
    <source>
        <dbReference type="EMBL" id="RAN63627.1"/>
    </source>
</evidence>
<feature type="transmembrane region" description="Helical" evidence="2">
    <location>
        <begin position="173"/>
        <end position="192"/>
    </location>
</feature>